<reference evidence="3 4" key="1">
    <citation type="journal article" date="2018" name="Nat. Genet.">
        <title>The Rosa genome provides new insights in the design of modern roses.</title>
        <authorList>
            <person name="Bendahmane M."/>
        </authorList>
    </citation>
    <scope>NUCLEOTIDE SEQUENCE [LARGE SCALE GENOMIC DNA]</scope>
    <source>
        <strain evidence="4">cv. Old Blush</strain>
    </source>
</reference>
<dbReference type="PANTHER" id="PTHR11787:SF8">
    <property type="entry name" value="RAB GDP DISSOCIATION INHIBITOR"/>
    <property type="match status" value="1"/>
</dbReference>
<protein>
    <recommendedName>
        <fullName evidence="2">Guanosine nucleotide diphosphate dissociation inhibitor</fullName>
    </recommendedName>
</protein>
<dbReference type="EMBL" id="PDCK01000045">
    <property type="protein sequence ID" value="PRQ21006.1"/>
    <property type="molecule type" value="Genomic_DNA"/>
</dbReference>
<comment type="caution">
    <text evidence="3">The sequence shown here is derived from an EMBL/GenBank/DDBJ whole genome shotgun (WGS) entry which is preliminary data.</text>
</comment>
<dbReference type="GO" id="GO:0015031">
    <property type="term" value="P:protein transport"/>
    <property type="evidence" value="ECO:0007669"/>
    <property type="project" value="InterPro"/>
</dbReference>
<evidence type="ECO:0000313" key="4">
    <source>
        <dbReference type="Proteomes" id="UP000238479"/>
    </source>
</evidence>
<evidence type="ECO:0000256" key="1">
    <source>
        <dbReference type="ARBA" id="ARBA00005593"/>
    </source>
</evidence>
<evidence type="ECO:0000313" key="3">
    <source>
        <dbReference type="EMBL" id="PRQ21006.1"/>
    </source>
</evidence>
<proteinExistence type="inferred from homology"/>
<comment type="similarity">
    <text evidence="1 2">Belongs to the Rab GDI family.</text>
</comment>
<dbReference type="PANTHER" id="PTHR11787">
    <property type="entry name" value="RAB GDP-DISSOCIATION INHIBITOR"/>
    <property type="match status" value="1"/>
</dbReference>
<dbReference type="PRINTS" id="PR00892">
    <property type="entry name" value="RABGDI"/>
</dbReference>
<dbReference type="STRING" id="74649.A0A2P6PGE9"/>
<dbReference type="GO" id="GO:0016192">
    <property type="term" value="P:vesicle-mediated transport"/>
    <property type="evidence" value="ECO:0007669"/>
    <property type="project" value="TreeGrafter"/>
</dbReference>
<dbReference type="InterPro" id="IPR000806">
    <property type="entry name" value="RabGDI"/>
</dbReference>
<dbReference type="GO" id="GO:0005737">
    <property type="term" value="C:cytoplasm"/>
    <property type="evidence" value="ECO:0007669"/>
    <property type="project" value="TreeGrafter"/>
</dbReference>
<dbReference type="InterPro" id="IPR018203">
    <property type="entry name" value="GDP_dissociation_inhibitor"/>
</dbReference>
<dbReference type="PRINTS" id="PR00891">
    <property type="entry name" value="RABGDIREP"/>
</dbReference>
<dbReference type="GO" id="GO:0005093">
    <property type="term" value="F:Rab GDP-dissociation inhibitor activity"/>
    <property type="evidence" value="ECO:0007669"/>
    <property type="project" value="InterPro"/>
</dbReference>
<dbReference type="OMA" id="KICIADP"/>
<dbReference type="SUPFAM" id="SSF54373">
    <property type="entry name" value="FAD-linked reductases, C-terminal domain"/>
    <property type="match status" value="1"/>
</dbReference>
<dbReference type="InterPro" id="IPR036188">
    <property type="entry name" value="FAD/NAD-bd_sf"/>
</dbReference>
<dbReference type="Gramene" id="PRQ21006">
    <property type="protein sequence ID" value="PRQ21006"/>
    <property type="gene ID" value="RchiOBHm_Chr7g0234401"/>
</dbReference>
<dbReference type="GO" id="GO:0007264">
    <property type="term" value="P:small GTPase-mediated signal transduction"/>
    <property type="evidence" value="ECO:0007669"/>
    <property type="project" value="InterPro"/>
</dbReference>
<dbReference type="Gene3D" id="3.50.50.60">
    <property type="entry name" value="FAD/NAD(P)-binding domain"/>
    <property type="match status" value="1"/>
</dbReference>
<dbReference type="Pfam" id="PF00996">
    <property type="entry name" value="GDI"/>
    <property type="match status" value="1"/>
</dbReference>
<sequence>MKLYVESIARFQGGSPYIYPLYGLGELPQGFMQAFARLSAVYGGTYMLNKPERKVEFNEEGKVIGVTSEGETAKCTKVVCDPSYLPNKVRKVGKVARAIAIMSHPIPNTNDSHSVQVILPQKQLGHRSDMA</sequence>
<accession>A0A2P6PGE9</accession>
<organism evidence="3 4">
    <name type="scientific">Rosa chinensis</name>
    <name type="common">China rose</name>
    <dbReference type="NCBI Taxonomy" id="74649"/>
    <lineage>
        <taxon>Eukaryota</taxon>
        <taxon>Viridiplantae</taxon>
        <taxon>Streptophyta</taxon>
        <taxon>Embryophyta</taxon>
        <taxon>Tracheophyta</taxon>
        <taxon>Spermatophyta</taxon>
        <taxon>Magnoliopsida</taxon>
        <taxon>eudicotyledons</taxon>
        <taxon>Gunneridae</taxon>
        <taxon>Pentapetalae</taxon>
        <taxon>rosids</taxon>
        <taxon>fabids</taxon>
        <taxon>Rosales</taxon>
        <taxon>Rosaceae</taxon>
        <taxon>Rosoideae</taxon>
        <taxon>Rosoideae incertae sedis</taxon>
        <taxon>Rosa</taxon>
    </lineage>
</organism>
<gene>
    <name evidence="3" type="ORF">RchiOBHm_Chr7g0234401</name>
</gene>
<dbReference type="SUPFAM" id="SSF51905">
    <property type="entry name" value="FAD/NAD(P)-binding domain"/>
    <property type="match status" value="1"/>
</dbReference>
<name>A0A2P6PGE9_ROSCH</name>
<keyword evidence="4" id="KW-1185">Reference proteome</keyword>
<evidence type="ECO:0000256" key="2">
    <source>
        <dbReference type="RuleBase" id="RU363124"/>
    </source>
</evidence>
<dbReference type="AlphaFoldDB" id="A0A2P6PGE9"/>
<dbReference type="Proteomes" id="UP000238479">
    <property type="component" value="Chromosome 7"/>
</dbReference>